<proteinExistence type="predicted"/>
<keyword evidence="3 6" id="KW-0812">Transmembrane</keyword>
<dbReference type="PANTHER" id="PTHR40077:SF1">
    <property type="entry name" value="MEMBRANE PROTEIN"/>
    <property type="match status" value="1"/>
</dbReference>
<accession>A0A6J4MUG9</accession>
<sequence length="113" mass="12506">MQTYHLNRLFVAVAIAEALSWLGLLIGMYFKYFTEAGELGVKVFGPLHGGIFVLYVALALVVARAQRWSLWTTALALVCSVPPFATLAFEQWVTRTGRLPLSEPAPAVGVRRR</sequence>
<dbReference type="EMBL" id="CADCUK010000048">
    <property type="protein sequence ID" value="CAA9366902.1"/>
    <property type="molecule type" value="Genomic_DNA"/>
</dbReference>
<protein>
    <recommendedName>
        <fullName evidence="7">DUF3817 domain-containing protein</fullName>
    </recommendedName>
</protein>
<evidence type="ECO:0000256" key="4">
    <source>
        <dbReference type="ARBA" id="ARBA00022989"/>
    </source>
</evidence>
<keyword evidence="5 6" id="KW-0472">Membrane</keyword>
<dbReference type="GO" id="GO:0005886">
    <property type="term" value="C:plasma membrane"/>
    <property type="evidence" value="ECO:0007669"/>
    <property type="project" value="UniProtKB-SubCell"/>
</dbReference>
<evidence type="ECO:0000259" key="7">
    <source>
        <dbReference type="Pfam" id="PF12823"/>
    </source>
</evidence>
<evidence type="ECO:0000256" key="2">
    <source>
        <dbReference type="ARBA" id="ARBA00022475"/>
    </source>
</evidence>
<evidence type="ECO:0000256" key="6">
    <source>
        <dbReference type="SAM" id="Phobius"/>
    </source>
</evidence>
<evidence type="ECO:0000256" key="3">
    <source>
        <dbReference type="ARBA" id="ARBA00022692"/>
    </source>
</evidence>
<evidence type="ECO:0000256" key="5">
    <source>
        <dbReference type="ARBA" id="ARBA00023136"/>
    </source>
</evidence>
<dbReference type="InterPro" id="IPR023845">
    <property type="entry name" value="DUF3817_TM"/>
</dbReference>
<evidence type="ECO:0000256" key="1">
    <source>
        <dbReference type="ARBA" id="ARBA00004651"/>
    </source>
</evidence>
<dbReference type="PANTHER" id="PTHR40077">
    <property type="entry name" value="MEMBRANE PROTEIN-RELATED"/>
    <property type="match status" value="1"/>
</dbReference>
<evidence type="ECO:0000313" key="8">
    <source>
        <dbReference type="EMBL" id="CAA9366902.1"/>
    </source>
</evidence>
<keyword evidence="4 6" id="KW-1133">Transmembrane helix</keyword>
<feature type="transmembrane region" description="Helical" evidence="6">
    <location>
        <begin position="9"/>
        <end position="31"/>
    </location>
</feature>
<reference evidence="8" key="1">
    <citation type="submission" date="2020-02" db="EMBL/GenBank/DDBJ databases">
        <authorList>
            <person name="Meier V. D."/>
        </authorList>
    </citation>
    <scope>NUCLEOTIDE SEQUENCE</scope>
    <source>
        <strain evidence="8">AVDCRST_MAG47</strain>
    </source>
</reference>
<dbReference type="Pfam" id="PF12823">
    <property type="entry name" value="DUF3817"/>
    <property type="match status" value="1"/>
</dbReference>
<dbReference type="AlphaFoldDB" id="A0A6J4MUG9"/>
<feature type="domain" description="DUF3817" evidence="7">
    <location>
        <begin position="9"/>
        <end position="95"/>
    </location>
</feature>
<keyword evidence="2" id="KW-1003">Cell membrane</keyword>
<organism evidence="8">
    <name type="scientific">uncultured Nocardioidaceae bacterium</name>
    <dbReference type="NCBI Taxonomy" id="253824"/>
    <lineage>
        <taxon>Bacteria</taxon>
        <taxon>Bacillati</taxon>
        <taxon>Actinomycetota</taxon>
        <taxon>Actinomycetes</taxon>
        <taxon>Propionibacteriales</taxon>
        <taxon>Nocardioidaceae</taxon>
        <taxon>environmental samples</taxon>
    </lineage>
</organism>
<name>A0A6J4MUG9_9ACTN</name>
<feature type="transmembrane region" description="Helical" evidence="6">
    <location>
        <begin position="43"/>
        <end position="63"/>
    </location>
</feature>
<comment type="subcellular location">
    <subcellularLocation>
        <location evidence="1">Cell membrane</location>
        <topology evidence="1">Multi-pass membrane protein</topology>
    </subcellularLocation>
</comment>
<dbReference type="NCBIfam" id="TIGR03954">
    <property type="entry name" value="integ_memb_HG"/>
    <property type="match status" value="1"/>
</dbReference>
<gene>
    <name evidence="8" type="ORF">AVDCRST_MAG47-681</name>
</gene>